<evidence type="ECO:0000313" key="2">
    <source>
        <dbReference type="EMBL" id="MDR6205411.1"/>
    </source>
</evidence>
<dbReference type="Proteomes" id="UP001245184">
    <property type="component" value="Unassembled WGS sequence"/>
</dbReference>
<dbReference type="EMBL" id="JAVIZN010000002">
    <property type="protein sequence ID" value="MDR6205411.1"/>
    <property type="molecule type" value="Genomic_DNA"/>
</dbReference>
<dbReference type="RefSeq" id="WP_310033129.1">
    <property type="nucleotide sequence ID" value="NZ_JAVIZN010000002.1"/>
</dbReference>
<dbReference type="Gene3D" id="3.90.1750.20">
    <property type="entry name" value="Putative Large Serine Recombinase, Chain B, Domain 2"/>
    <property type="match status" value="1"/>
</dbReference>
<organism evidence="2 3">
    <name type="scientific">Paraburkholderia graminis</name>
    <dbReference type="NCBI Taxonomy" id="60548"/>
    <lineage>
        <taxon>Bacteria</taxon>
        <taxon>Pseudomonadati</taxon>
        <taxon>Pseudomonadota</taxon>
        <taxon>Betaproteobacteria</taxon>
        <taxon>Burkholderiales</taxon>
        <taxon>Burkholderiaceae</taxon>
        <taxon>Paraburkholderia</taxon>
    </lineage>
</organism>
<sequence>MKFATGLFFYESPRQWLCWCAFRIGLVIAPAAASEASLVRKMFEWYATQSVTGAGIARRLNEFGLRNRHGRPWQAQNIRRILRSEAYIGTNVYSRTSSKLDGKWEQVPQHDWIRVEDAFEPVVERRVFASVQKRMNSARRKPTREEILDGLHNVIRRAGELNQATLRRYRSAPSVEQVMGEFACLYDAYELNLAVRSPWLIGGHLPYWVARWPDSFPVDFLVYGRIERAGTNLLDFHIFPRGSLVPGAFTVVCRHGQTHFGTYQRPDLRSLRVIAERVPLPITPVDYTTGSGQ</sequence>
<dbReference type="InterPro" id="IPR011109">
    <property type="entry name" value="DNA_bind_recombinase_dom"/>
</dbReference>
<evidence type="ECO:0000313" key="3">
    <source>
        <dbReference type="Proteomes" id="UP001245184"/>
    </source>
</evidence>
<dbReference type="InterPro" id="IPR050639">
    <property type="entry name" value="SSR_resolvase"/>
</dbReference>
<evidence type="ECO:0000259" key="1">
    <source>
        <dbReference type="PROSITE" id="PS51737"/>
    </source>
</evidence>
<dbReference type="AlphaFoldDB" id="A0ABD5CKM4"/>
<dbReference type="Pfam" id="PF07508">
    <property type="entry name" value="Recombinase"/>
    <property type="match status" value="1"/>
</dbReference>
<reference evidence="2 3" key="1">
    <citation type="submission" date="2023-08" db="EMBL/GenBank/DDBJ databases">
        <title>Genome sequencing of plant associated microbes to promote plant fitness in Sorghum bicolor and Oryza sativa.</title>
        <authorList>
            <person name="Coleman-Derr D."/>
        </authorList>
    </citation>
    <scope>NUCLEOTIDE SEQUENCE [LARGE SCALE GENOMIC DNA]</scope>
    <source>
        <strain evidence="2 3">SLBN-33</strain>
    </source>
</reference>
<dbReference type="InterPro" id="IPR038109">
    <property type="entry name" value="DNA_bind_recomb_sf"/>
</dbReference>
<protein>
    <recommendedName>
        <fullName evidence="1">Recombinase domain-containing protein</fullName>
    </recommendedName>
</protein>
<dbReference type="PANTHER" id="PTHR30461:SF23">
    <property type="entry name" value="DNA RECOMBINASE-RELATED"/>
    <property type="match status" value="1"/>
</dbReference>
<gene>
    <name evidence="2" type="ORF">QF025_004131</name>
</gene>
<proteinExistence type="predicted"/>
<name>A0ABD5CKM4_9BURK</name>
<accession>A0ABD5CKM4</accession>
<dbReference type="PANTHER" id="PTHR30461">
    <property type="entry name" value="DNA-INVERTASE FROM LAMBDOID PROPHAGE"/>
    <property type="match status" value="1"/>
</dbReference>
<comment type="caution">
    <text evidence="2">The sequence shown here is derived from an EMBL/GenBank/DDBJ whole genome shotgun (WGS) entry which is preliminary data.</text>
</comment>
<feature type="domain" description="Recombinase" evidence="1">
    <location>
        <begin position="7"/>
        <end position="141"/>
    </location>
</feature>
<dbReference type="PROSITE" id="PS51737">
    <property type="entry name" value="RECOMBINASE_DNA_BIND"/>
    <property type="match status" value="1"/>
</dbReference>